<dbReference type="InterPro" id="IPR002346">
    <property type="entry name" value="Mopterin_DH_FAD-bd"/>
</dbReference>
<evidence type="ECO:0000256" key="1">
    <source>
        <dbReference type="ARBA" id="ARBA00022630"/>
    </source>
</evidence>
<dbReference type="InterPro" id="IPR016166">
    <property type="entry name" value="FAD-bd_PCMH"/>
</dbReference>
<dbReference type="SUPFAM" id="SSF55447">
    <property type="entry name" value="CO dehydrogenase flavoprotein C-terminal domain-like"/>
    <property type="match status" value="1"/>
</dbReference>
<dbReference type="InterPro" id="IPR036683">
    <property type="entry name" value="CO_DH_flav_C_dom_sf"/>
</dbReference>
<proteinExistence type="predicted"/>
<keyword evidence="2" id="KW-0274">FAD</keyword>
<dbReference type="PANTHER" id="PTHR42659">
    <property type="entry name" value="XANTHINE DEHYDROGENASE SUBUNIT C-RELATED"/>
    <property type="match status" value="1"/>
</dbReference>
<evidence type="ECO:0000313" key="5">
    <source>
        <dbReference type="EMBL" id="SDZ18626.1"/>
    </source>
</evidence>
<evidence type="ECO:0000256" key="3">
    <source>
        <dbReference type="ARBA" id="ARBA00023002"/>
    </source>
</evidence>
<dbReference type="FunFam" id="3.30.465.10:FF:000017">
    <property type="entry name" value="Xanthine dehydrogenase, FAD binding subunit"/>
    <property type="match status" value="1"/>
</dbReference>
<reference evidence="5 6" key="1">
    <citation type="submission" date="2016-10" db="EMBL/GenBank/DDBJ databases">
        <authorList>
            <person name="de Groot N.N."/>
        </authorList>
    </citation>
    <scope>NUCLEOTIDE SEQUENCE [LARGE SCALE GENOMIC DNA]</scope>
    <source>
        <strain evidence="5 6">DSM 21650</strain>
    </source>
</reference>
<dbReference type="InterPro" id="IPR016167">
    <property type="entry name" value="FAD-bd_PCMH_sub1"/>
</dbReference>
<dbReference type="SUPFAM" id="SSF56176">
    <property type="entry name" value="FAD-binding/transporter-associated domain-like"/>
    <property type="match status" value="1"/>
</dbReference>
<evidence type="ECO:0000259" key="4">
    <source>
        <dbReference type="PROSITE" id="PS51387"/>
    </source>
</evidence>
<organism evidence="5 6">
    <name type="scientific">Proteiniborus ethanoligenes</name>
    <dbReference type="NCBI Taxonomy" id="415015"/>
    <lineage>
        <taxon>Bacteria</taxon>
        <taxon>Bacillati</taxon>
        <taxon>Bacillota</taxon>
        <taxon>Clostridia</taxon>
        <taxon>Eubacteriales</taxon>
        <taxon>Proteiniborus</taxon>
    </lineage>
</organism>
<evidence type="ECO:0000256" key="2">
    <source>
        <dbReference type="ARBA" id="ARBA00022827"/>
    </source>
</evidence>
<dbReference type="AlphaFoldDB" id="A0A1H3QZ40"/>
<name>A0A1H3QZ40_9FIRM</name>
<dbReference type="PANTHER" id="PTHR42659:SF2">
    <property type="entry name" value="XANTHINE DEHYDROGENASE SUBUNIT C-RELATED"/>
    <property type="match status" value="1"/>
</dbReference>
<sequence>MKKFNYFAPKTVEEAVKILAGADKDTQIIAGGTDFIVQVNKKMISPEKVVDIKHIKELAYVREENEFIKIGALTNFSYLESSEILNKKAKALAIACGEVGSIQIRNLGTIGGNIVNASAAGDSIAALMALDASVVLKSEKEERTMKLEEFYRGSGDCQIRKDEILTEIFFKAPSENSATSFKKLGKRKALAIVVISIGALIEKDKDNICTKAQISLGAISRYPVRVREVEEALMGKELNRENIEACIEKISEITNVSVDNSPFKHLALYKGEAMKGIAEELFDDILADLN</sequence>
<dbReference type="Gene3D" id="3.30.43.10">
    <property type="entry name" value="Uridine Diphospho-n-acetylenolpyruvylglucosamine Reductase, domain 2"/>
    <property type="match status" value="1"/>
</dbReference>
<gene>
    <name evidence="5" type="ORF">SAMN05660462_02152</name>
</gene>
<accession>A0A1H3QZ40</accession>
<dbReference type="InterPro" id="IPR016169">
    <property type="entry name" value="FAD-bd_PCMH_sub2"/>
</dbReference>
<dbReference type="EMBL" id="FNQE01000023">
    <property type="protein sequence ID" value="SDZ18626.1"/>
    <property type="molecule type" value="Genomic_DNA"/>
</dbReference>
<dbReference type="Gene3D" id="3.30.390.50">
    <property type="entry name" value="CO dehydrogenase flavoprotein, C-terminal domain"/>
    <property type="match status" value="1"/>
</dbReference>
<dbReference type="GO" id="GO:0071949">
    <property type="term" value="F:FAD binding"/>
    <property type="evidence" value="ECO:0007669"/>
    <property type="project" value="InterPro"/>
</dbReference>
<dbReference type="Pfam" id="PF03450">
    <property type="entry name" value="CO_deh_flav_C"/>
    <property type="match status" value="1"/>
</dbReference>
<dbReference type="PROSITE" id="PS51387">
    <property type="entry name" value="FAD_PCMH"/>
    <property type="match status" value="1"/>
</dbReference>
<dbReference type="Pfam" id="PF00941">
    <property type="entry name" value="FAD_binding_5"/>
    <property type="match status" value="1"/>
</dbReference>
<protein>
    <submittedName>
        <fullName evidence="5">Carbon-monoxide dehydrogenase medium subunit</fullName>
    </submittedName>
</protein>
<dbReference type="RefSeq" id="WP_176967952.1">
    <property type="nucleotide sequence ID" value="NZ_FNQE01000023.1"/>
</dbReference>
<evidence type="ECO:0000313" key="6">
    <source>
        <dbReference type="Proteomes" id="UP000198625"/>
    </source>
</evidence>
<feature type="domain" description="FAD-binding PCMH-type" evidence="4">
    <location>
        <begin position="1"/>
        <end position="175"/>
    </location>
</feature>
<dbReference type="InterPro" id="IPR005107">
    <property type="entry name" value="CO_DH_flav_C"/>
</dbReference>
<dbReference type="STRING" id="415015.SAMN05660462_02152"/>
<keyword evidence="3" id="KW-0560">Oxidoreductase</keyword>
<keyword evidence="6" id="KW-1185">Reference proteome</keyword>
<dbReference type="GO" id="GO:0016491">
    <property type="term" value="F:oxidoreductase activity"/>
    <property type="evidence" value="ECO:0007669"/>
    <property type="project" value="UniProtKB-KW"/>
</dbReference>
<dbReference type="Proteomes" id="UP000198625">
    <property type="component" value="Unassembled WGS sequence"/>
</dbReference>
<dbReference type="Gene3D" id="3.30.465.10">
    <property type="match status" value="1"/>
</dbReference>
<keyword evidence="1" id="KW-0285">Flavoprotein</keyword>
<dbReference type="InterPro" id="IPR036318">
    <property type="entry name" value="FAD-bd_PCMH-like_sf"/>
</dbReference>
<dbReference type="InterPro" id="IPR051312">
    <property type="entry name" value="Diverse_Substr_Oxidored"/>
</dbReference>